<protein>
    <submittedName>
        <fullName evidence="2">GAF domain-containing protein</fullName>
    </submittedName>
</protein>
<dbReference type="EMBL" id="VJMG01000020">
    <property type="protein sequence ID" value="TRL39520.1"/>
    <property type="molecule type" value="Genomic_DNA"/>
</dbReference>
<accession>A0A549TC94</accession>
<dbReference type="InterPro" id="IPR029016">
    <property type="entry name" value="GAF-like_dom_sf"/>
</dbReference>
<comment type="caution">
    <text evidence="2">The sequence shown here is derived from an EMBL/GenBank/DDBJ whole genome shotgun (WGS) entry which is preliminary data.</text>
</comment>
<evidence type="ECO:0000313" key="2">
    <source>
        <dbReference type="EMBL" id="TRL39520.1"/>
    </source>
</evidence>
<evidence type="ECO:0000259" key="1">
    <source>
        <dbReference type="Pfam" id="PF13185"/>
    </source>
</evidence>
<dbReference type="RefSeq" id="WP_143124823.1">
    <property type="nucleotide sequence ID" value="NZ_VJMG01000020.1"/>
</dbReference>
<dbReference type="Pfam" id="PF13185">
    <property type="entry name" value="GAF_2"/>
    <property type="match status" value="1"/>
</dbReference>
<proteinExistence type="predicted"/>
<evidence type="ECO:0000313" key="3">
    <source>
        <dbReference type="Proteomes" id="UP000316801"/>
    </source>
</evidence>
<name>A0A549TC94_9HYPH</name>
<organism evidence="2 3">
    <name type="scientific">Rhizobium straminoryzae</name>
    <dbReference type="NCBI Taxonomy" id="1387186"/>
    <lineage>
        <taxon>Bacteria</taxon>
        <taxon>Pseudomonadati</taxon>
        <taxon>Pseudomonadota</taxon>
        <taxon>Alphaproteobacteria</taxon>
        <taxon>Hyphomicrobiales</taxon>
        <taxon>Rhizobiaceae</taxon>
        <taxon>Rhizobium/Agrobacterium group</taxon>
        <taxon>Rhizobium</taxon>
    </lineage>
</organism>
<dbReference type="Proteomes" id="UP000316801">
    <property type="component" value="Unassembled WGS sequence"/>
</dbReference>
<dbReference type="SUPFAM" id="SSF55781">
    <property type="entry name" value="GAF domain-like"/>
    <property type="match status" value="1"/>
</dbReference>
<reference evidence="2 3" key="1">
    <citation type="submission" date="2019-07" db="EMBL/GenBank/DDBJ databases">
        <title>Ln-dependent methylotrophs.</title>
        <authorList>
            <person name="Tani A."/>
        </authorList>
    </citation>
    <scope>NUCLEOTIDE SEQUENCE [LARGE SCALE GENOMIC DNA]</scope>
    <source>
        <strain evidence="2 3">SM12</strain>
    </source>
</reference>
<dbReference type="AlphaFoldDB" id="A0A549TC94"/>
<sequence>MKELLSTLSATGQPATLYKALEQALSKDIGFGLFTLLYRDGDEVARVYSSNETAYPVFGRKRMGPTPWGERVIDRQEAFLGPDPAAIVWAFYDHELIFSLGLGAVINIPVVYDGETIGTMNLLDKSGAYTEVHLAKAAAYAPLLIPAYLEARRA</sequence>
<dbReference type="InterPro" id="IPR003018">
    <property type="entry name" value="GAF"/>
</dbReference>
<feature type="domain" description="GAF" evidence="1">
    <location>
        <begin position="20"/>
        <end position="135"/>
    </location>
</feature>
<gene>
    <name evidence="2" type="ORF">FNA46_08805</name>
</gene>
<keyword evidence="3" id="KW-1185">Reference proteome</keyword>
<dbReference type="Gene3D" id="3.30.450.40">
    <property type="match status" value="1"/>
</dbReference>